<dbReference type="AlphaFoldDB" id="A0AA49GL32"/>
<accession>A0AA49GL32</accession>
<dbReference type="EMBL" id="CP120682">
    <property type="protein sequence ID" value="WKN35373.1"/>
    <property type="molecule type" value="Genomic_DNA"/>
</dbReference>
<dbReference type="InterPro" id="IPR007466">
    <property type="entry name" value="Peptidyl-Arg-deiminase_porph"/>
</dbReference>
<protein>
    <submittedName>
        <fullName evidence="2">Agmatine deiminase family protein</fullName>
    </submittedName>
</protein>
<dbReference type="Pfam" id="PF04371">
    <property type="entry name" value="PAD_porph"/>
    <property type="match status" value="1"/>
</dbReference>
<dbReference type="GO" id="GO:0047632">
    <property type="term" value="F:agmatine deiminase activity"/>
    <property type="evidence" value="ECO:0007669"/>
    <property type="project" value="TreeGrafter"/>
</dbReference>
<dbReference type="Gene3D" id="3.75.10.10">
    <property type="entry name" value="L-arginine/glycine Amidinotransferase, Chain A"/>
    <property type="match status" value="1"/>
</dbReference>
<name>A0AA49GL32_9BACT</name>
<dbReference type="PROSITE" id="PS51257">
    <property type="entry name" value="PROKAR_LIPOPROTEIN"/>
    <property type="match status" value="1"/>
</dbReference>
<keyword evidence="1" id="KW-0378">Hydrolase</keyword>
<organism evidence="2">
    <name type="scientific">Roseihalotalea indica</name>
    <dbReference type="NCBI Taxonomy" id="2867963"/>
    <lineage>
        <taxon>Bacteria</taxon>
        <taxon>Pseudomonadati</taxon>
        <taxon>Bacteroidota</taxon>
        <taxon>Cytophagia</taxon>
        <taxon>Cytophagales</taxon>
        <taxon>Catalimonadaceae</taxon>
        <taxon>Roseihalotalea</taxon>
    </lineage>
</organism>
<dbReference type="SUPFAM" id="SSF55909">
    <property type="entry name" value="Pentein"/>
    <property type="match status" value="1"/>
</dbReference>
<proteinExistence type="predicted"/>
<dbReference type="PANTHER" id="PTHR31377">
    <property type="entry name" value="AGMATINE DEIMINASE-RELATED"/>
    <property type="match status" value="1"/>
</dbReference>
<dbReference type="GO" id="GO:0009446">
    <property type="term" value="P:putrescine biosynthetic process"/>
    <property type="evidence" value="ECO:0007669"/>
    <property type="project" value="InterPro"/>
</dbReference>
<reference evidence="2" key="1">
    <citation type="journal article" date="2023" name="Comput. Struct. Biotechnol. J.">
        <title>Discovery of a novel marine Bacteroidetes with a rich repertoire of carbohydrate-active enzymes.</title>
        <authorList>
            <person name="Chen B."/>
            <person name="Liu G."/>
            <person name="Chen Q."/>
            <person name="Wang H."/>
            <person name="Liu L."/>
            <person name="Tang K."/>
        </authorList>
    </citation>
    <scope>NUCLEOTIDE SEQUENCE</scope>
    <source>
        <strain evidence="2">TK19036</strain>
    </source>
</reference>
<evidence type="ECO:0000313" key="2">
    <source>
        <dbReference type="EMBL" id="WKN35373.1"/>
    </source>
</evidence>
<sequence>MQYRRLLVLFFISVLSSCSPSEQSAIILPGEWEPQESIWLGWEHRPGVLGYHKAVFEIIRSVHEKVKVKIAAPTDSVAEIARRLIKQQHIPLTNIEFVTIKDNGYWIRDHGPTFVQDDFRQQWVVDFEWRNHSNELSQVDKKVAVLEGLEVMTAPVVNEGGGLESNGQGTILLVESMMVDRNPGKTKAEIEAVYREAVGAKKIIWLPQGLANDPWGLHHVADGYYGYGAGGHVDEFARFVNPNTIVLAWVGEEEKDAHPVLKQNYEVLRKAFQLLAQATDQDGKPFTIIKIPLPDIIIKKMVVAEQNAGISDTTLGIDLFEGERIPTVGDTVDFMAAASYNNFLITNGAVLLPTYIEAGSSEEKEQAVKAVFSSLFPDRQLIFIDCLYQNYRGGGIHCSTKQQPKILSTTP</sequence>
<evidence type="ECO:0000256" key="1">
    <source>
        <dbReference type="ARBA" id="ARBA00022801"/>
    </source>
</evidence>
<dbReference type="GO" id="GO:0004668">
    <property type="term" value="F:protein-arginine deiminase activity"/>
    <property type="evidence" value="ECO:0007669"/>
    <property type="project" value="InterPro"/>
</dbReference>
<dbReference type="PANTHER" id="PTHR31377:SF0">
    <property type="entry name" value="AGMATINE DEIMINASE-RELATED"/>
    <property type="match status" value="1"/>
</dbReference>
<gene>
    <name evidence="2" type="ORF">K4G66_23645</name>
</gene>
<reference evidence="2" key="2">
    <citation type="journal article" date="2024" name="Antonie Van Leeuwenhoek">
        <title>Roseihalotalea indica gen. nov., sp. nov., a halophilic Bacteroidetes from mesopelagic Southwest Indian Ocean with higher carbohydrate metabolic potential.</title>
        <authorList>
            <person name="Chen B."/>
            <person name="Zhang M."/>
            <person name="Lin D."/>
            <person name="Ye J."/>
            <person name="Tang K."/>
        </authorList>
    </citation>
    <scope>NUCLEOTIDE SEQUENCE</scope>
    <source>
        <strain evidence="2">TK19036</strain>
    </source>
</reference>